<dbReference type="InterPro" id="IPR047789">
    <property type="entry name" value="CU044_5270-like"/>
</dbReference>
<dbReference type="Proteomes" id="UP000572680">
    <property type="component" value="Unassembled WGS sequence"/>
</dbReference>
<evidence type="ECO:0008006" key="5">
    <source>
        <dbReference type="Google" id="ProtNLM"/>
    </source>
</evidence>
<keyword evidence="2" id="KW-1133">Transmembrane helix</keyword>
<keyword evidence="4" id="KW-1185">Reference proteome</keyword>
<organism evidence="3 4">
    <name type="scientific">Actinomadura namibiensis</name>
    <dbReference type="NCBI Taxonomy" id="182080"/>
    <lineage>
        <taxon>Bacteria</taxon>
        <taxon>Bacillati</taxon>
        <taxon>Actinomycetota</taxon>
        <taxon>Actinomycetes</taxon>
        <taxon>Streptosporangiales</taxon>
        <taxon>Thermomonosporaceae</taxon>
        <taxon>Actinomadura</taxon>
    </lineage>
</organism>
<evidence type="ECO:0000313" key="4">
    <source>
        <dbReference type="Proteomes" id="UP000572680"/>
    </source>
</evidence>
<evidence type="ECO:0000256" key="2">
    <source>
        <dbReference type="SAM" id="Phobius"/>
    </source>
</evidence>
<name>A0A7W3LL32_ACTNM</name>
<dbReference type="RefSeq" id="WP_182842590.1">
    <property type="nucleotide sequence ID" value="NZ_BAAALP010000037.1"/>
</dbReference>
<dbReference type="AlphaFoldDB" id="A0A7W3LL32"/>
<keyword evidence="2" id="KW-0472">Membrane</keyword>
<feature type="transmembrane region" description="Helical" evidence="2">
    <location>
        <begin position="46"/>
        <end position="65"/>
    </location>
</feature>
<accession>A0A7W3LL32</accession>
<feature type="region of interest" description="Disordered" evidence="1">
    <location>
        <begin position="148"/>
        <end position="171"/>
    </location>
</feature>
<keyword evidence="2" id="KW-0812">Transmembrane</keyword>
<dbReference type="NCBIfam" id="NF038083">
    <property type="entry name" value="CU044_5270_fam"/>
    <property type="match status" value="1"/>
</dbReference>
<dbReference type="EMBL" id="JACJIA010000002">
    <property type="protein sequence ID" value="MBA8950119.1"/>
    <property type="molecule type" value="Genomic_DNA"/>
</dbReference>
<evidence type="ECO:0000256" key="1">
    <source>
        <dbReference type="SAM" id="MobiDB-lite"/>
    </source>
</evidence>
<proteinExistence type="predicted"/>
<comment type="caution">
    <text evidence="3">The sequence shown here is derived from an EMBL/GenBank/DDBJ whole genome shotgun (WGS) entry which is preliminary data.</text>
</comment>
<sequence length="365" mass="39594">MDELRMLADLLEETPSGRTAAEGRARLGQEIAAPARPERRRLRWPVFAGFGLAATAAAVTGTLVLSSGTTPRAPDPGPAAAPMTARTVLLAAAEKAETAPATGRYWHTKSVDKAFQRVGPKNDPYWIEETQVSETWTERNGQQSLGFRSAGVRPATPADTAAWKRDGSPQRWPVESIETGWGGPKHLTIEPQPGLLVRRKETPRFGVCDKEMTFAQVAALPDEPTALRAALHKAMLNGDDGPVPPESQQSFLTSCTAHLLFQQPVRPRTRAAAYRLLATMPGVKVLGRTVDQRKRPGIALVIDEGRTDQDTRFVIDTKTSSILQIGPASPGEPKLELTKRMGQVGTKISLEVGWTDAKPRIPTLP</sequence>
<protein>
    <recommendedName>
        <fullName evidence="5">CU044_5270 family protein</fullName>
    </recommendedName>
</protein>
<evidence type="ECO:0000313" key="3">
    <source>
        <dbReference type="EMBL" id="MBA8950119.1"/>
    </source>
</evidence>
<gene>
    <name evidence="3" type="ORF">HNR61_001732</name>
</gene>
<reference evidence="3 4" key="1">
    <citation type="submission" date="2020-08" db="EMBL/GenBank/DDBJ databases">
        <title>Genomic Encyclopedia of Type Strains, Phase IV (KMG-IV): sequencing the most valuable type-strain genomes for metagenomic binning, comparative biology and taxonomic classification.</title>
        <authorList>
            <person name="Goeker M."/>
        </authorList>
    </citation>
    <scope>NUCLEOTIDE SEQUENCE [LARGE SCALE GENOMIC DNA]</scope>
    <source>
        <strain evidence="3 4">DSM 44197</strain>
    </source>
</reference>